<feature type="compositionally biased region" description="Polar residues" evidence="1">
    <location>
        <begin position="752"/>
        <end position="764"/>
    </location>
</feature>
<gene>
    <name evidence="3" type="ORF">RDB_LOCUS82487</name>
</gene>
<dbReference type="Proteomes" id="UP000663831">
    <property type="component" value="Unassembled WGS sequence"/>
</dbReference>
<name>A0A8H3BZ15_9AGAM</name>
<organism evidence="3 4">
    <name type="scientific">Rhizoctonia solani</name>
    <dbReference type="NCBI Taxonomy" id="456999"/>
    <lineage>
        <taxon>Eukaryota</taxon>
        <taxon>Fungi</taxon>
        <taxon>Dikarya</taxon>
        <taxon>Basidiomycota</taxon>
        <taxon>Agaricomycotina</taxon>
        <taxon>Agaricomycetes</taxon>
        <taxon>Cantharellales</taxon>
        <taxon>Ceratobasidiaceae</taxon>
        <taxon>Rhizoctonia</taxon>
    </lineage>
</organism>
<feature type="region of interest" description="Disordered" evidence="1">
    <location>
        <begin position="1461"/>
        <end position="1539"/>
    </location>
</feature>
<protein>
    <recommendedName>
        <fullName evidence="2">C2H2-type domain-containing protein</fullName>
    </recommendedName>
</protein>
<feature type="compositionally biased region" description="Basic and acidic residues" evidence="1">
    <location>
        <begin position="454"/>
        <end position="463"/>
    </location>
</feature>
<feature type="compositionally biased region" description="Low complexity" evidence="1">
    <location>
        <begin position="916"/>
        <end position="934"/>
    </location>
</feature>
<feature type="compositionally biased region" description="Polar residues" evidence="1">
    <location>
        <begin position="349"/>
        <end position="375"/>
    </location>
</feature>
<feature type="compositionally biased region" description="Basic and acidic residues" evidence="1">
    <location>
        <begin position="2362"/>
        <end position="2375"/>
    </location>
</feature>
<feature type="compositionally biased region" description="Polar residues" evidence="1">
    <location>
        <begin position="685"/>
        <end position="719"/>
    </location>
</feature>
<feature type="compositionally biased region" description="Polar residues" evidence="1">
    <location>
        <begin position="1052"/>
        <end position="1064"/>
    </location>
</feature>
<feature type="compositionally biased region" description="Pro residues" evidence="1">
    <location>
        <begin position="1007"/>
        <end position="1022"/>
    </location>
</feature>
<feature type="compositionally biased region" description="Low complexity" evidence="1">
    <location>
        <begin position="2091"/>
        <end position="2105"/>
    </location>
</feature>
<feature type="compositionally biased region" description="Polar residues" evidence="1">
    <location>
        <begin position="2334"/>
        <end position="2353"/>
    </location>
</feature>
<dbReference type="SMART" id="SM00355">
    <property type="entry name" value="ZnF_C2H2"/>
    <property type="match status" value="3"/>
</dbReference>
<feature type="compositionally biased region" description="Polar residues" evidence="1">
    <location>
        <begin position="414"/>
        <end position="450"/>
    </location>
</feature>
<evidence type="ECO:0000259" key="2">
    <source>
        <dbReference type="PROSITE" id="PS00028"/>
    </source>
</evidence>
<feature type="compositionally biased region" description="Pro residues" evidence="1">
    <location>
        <begin position="723"/>
        <end position="737"/>
    </location>
</feature>
<feature type="compositionally biased region" description="Polar residues" evidence="1">
    <location>
        <begin position="11"/>
        <end position="27"/>
    </location>
</feature>
<feature type="compositionally biased region" description="Polar residues" evidence="1">
    <location>
        <begin position="201"/>
        <end position="222"/>
    </location>
</feature>
<feature type="compositionally biased region" description="Low complexity" evidence="1">
    <location>
        <begin position="1788"/>
        <end position="1811"/>
    </location>
</feature>
<feature type="domain" description="C2H2-type" evidence="2">
    <location>
        <begin position="1296"/>
        <end position="1319"/>
    </location>
</feature>
<feature type="compositionally biased region" description="Pro residues" evidence="1">
    <location>
        <begin position="1127"/>
        <end position="1138"/>
    </location>
</feature>
<feature type="compositionally biased region" description="Polar residues" evidence="1">
    <location>
        <begin position="2193"/>
        <end position="2202"/>
    </location>
</feature>
<feature type="region of interest" description="Disordered" evidence="1">
    <location>
        <begin position="197"/>
        <end position="222"/>
    </location>
</feature>
<proteinExistence type="predicted"/>
<feature type="region of interest" description="Disordered" evidence="1">
    <location>
        <begin position="1751"/>
        <end position="1811"/>
    </location>
</feature>
<dbReference type="InterPro" id="IPR009072">
    <property type="entry name" value="Histone-fold"/>
</dbReference>
<feature type="compositionally biased region" description="Low complexity" evidence="1">
    <location>
        <begin position="318"/>
        <end position="339"/>
    </location>
</feature>
<feature type="region of interest" description="Disordered" evidence="1">
    <location>
        <begin position="248"/>
        <end position="304"/>
    </location>
</feature>
<sequence>MDPSRYYAPAGSSTHYNQPHQQDNERTNQMQVAPLDNRAVQQYIEGLYRNPASVKSGPTNDPAFYAKAQQDLLNVKHKLEQMLLVNQQHAELAQMSTQIPHAPAVHPPNAAYMNAHGALPHQHGAWAGSASGPWTYQQPAYQPQPAFHQAAYPQQVYTQPVAHAYPEQFAPDVTMHDATYQQVQSVPQVVRLDSPQVYPIPSSTAQPEPQPGPTHNNPQPAQQHIAPLANVGATSQSQPVQQTAPLASTSHLQNVHQPQSKPQPQPQRPAHSQSQQPTYSQKNPLQPGHQPNQTDSAAVQKDREATQKQLQYLHLLAQQHQHTQQTRPSSHQSSPVSSQTALPAGPSVLNANANKSVSLEPTPQLGPTQRSSSPQQEPPAPVAQMQSAGVMTPSPTKIRSRKPFALHDLRPGRRQSTAPSNGSSTPSRETNPPDNEGVNVSITETATPTIGTKPLDDAKHDATATESGQKPPTPKPVLSPNPSNMPSPVSQTTQINVEPPSIPAGTASSAPEIPNAPAPALNNPTQPALVPSSSTSAQKQSGAGSSKMKIALENLHVRGVDCVALVRQAAQIANVSVNNLPETSPVDTSVPLFAAGQPLDVWTSNLQVTRGQGDAVVKSIWDLMKKKAREIGIDADVLRHPSSEVTNETPAENERIAKYGNSIPLVNSVQVTSSSNDSAGHGASQHVTAIQQPQVTPNVANLSTEPRPQSTQPPMETQDTPSQPAPTPVPAPVPAPVGPTSAPVVPPEAVQPTPTRQTPIVSPSTQFDPAVWQTQLAQRHQYNPYSNPYSNGAPHPQPIHRAPVPQLQPQHMPAYVPANLGAQIQISAQVSQLQAPVRMSQPQPYSQQVKPKPRKTAALDYLRALGVITVDTEPPEVSNNVPSKPAVIESAPTKAKDKGKGKATDVEEPAMPVQPEPGNNGNAEPAPPVNVAGPSQVPEMPPSPIAPAIAVLPEPSPTPPSPLSAAEDITRPMTPITHSPVMIHTPTPVQPSASTIDVLDASVPAQPSAPEPVPVEAPPSPVPIASTSIADSAPRAASQASETLSPPIAAISTLTLNAQSSPLESTPLKRKRESRPLDVIEASPGPNTEERAQQQHAVNKHDQKRPKVAKRDSSTIAAGKKSSHPESPYPNIPRPDSPLPQNSWAHSYASAMNLANRSERPLFKPETPPSSPTKSESKSGKRRMIMEVVIPLRKKGKLAAEPSFSMIDLTSDTGTERDEDSGSGLGLDELVHDIHEDTRAEQEPDLKMIRRRLRPHMCEWIGCMGPPVLSSIELLGVHLNKHHLNCRDPHTGYYMCRWANCMLQFKNPRRLWSHISDKHVRHPLYCPYQDCDRTTSERYRMVVHINRAHRGNPDKLRVFAQPEDFPPSRAGSEEVVVLRPDAFPEGVPYFRIMGMALRYEIVPAQISSQRHARIGPIILRNISAPTGFVSVPRQTNNRAPELPVVLASPMAARPQMRLGTVPPGALGEELEREAGPPPNKSPVRRIATVKVANGKAKANPSPARSHITITSDESSPEPKSRRASAIRGQGRGGGHAPAYVSARSADEILSSIRPTRIKSESLRSLNIFLDELLWLILHSARSIATDRLKAGLLQIMPSTVGKDAVLEAEVELRAYRHRSPHLGPDEPGTKETDFPVQPTFELLRQKCEAYCTLGDLEENVAAELALQEKVLSAGPFAPKLEQVIPAALYLTAILEHICEHVLNNVGQVVARDSSRGTAYALDVYTALCEDTAIYPLFKTMKVHAQIETQSRAFRPSHGGSSSISGGLRTRSISRMKPNEDLASARKMSMPNSPTAMPTTTTSPTNTTSSFFSRRPSADAVLATSHQIARSASARTQSGSSKSSLERTRSSLERITGKKSLERSNSTRGDKSSRGIKLFGKGSSRNSAEDGPSSQLAPFPSVSVKEALDEQPALFSLSDGTRRDTMFQQGSNPESDGGDESDGPFTQDFDELMRSGATMKVSLTPDRLKTFEVFAKQKNQRPRGRPVDHSSLDPPPVPSLPAAYSPDSSNMILAAGRRDVDAIMEADEPVTRSRTQSLAPQFLSEEPPVPAAPVPPVPSVAGRSRSHTESGTARPSIGTKPSNAPALLRKASSNGSSRTRSGSDTTPPNEPSTRTRKVSEIPKLVTMAATPTRKRGPARRRESMDLDDIINDPVTPRRGASNASLVAKPAHQTANTRDLIDFLSEGPPEPSIHISRSASQGTIDPTGPTVKSKPSGSGRWFKRLVGGASTSGERSASVPDVPEPTLRILGKQRSEKSLRGTSTSGLSAYGKVPPSPALSVDTGLHPHPSLNLGRRVSPNRKAVPAWNEDGTPRLADSNQIVIQTTLSPQRDVFGVSSSHSSEPTRSLSPASSKPSLRRVPVPKLDDDTCSRADVSEHGLQFISEPVSAPKTPEPTLPKHERRRPENIRNPSAKVQDKSREATRPTSPVGNITPSQAAELRAAMAHATSADECRMLLDLVLGQWGLGRHALEPSAVPPLSAGCSDFDDTDEAMAVDMLLGEGTLKPDRQWPLTPKDSHPRLFEARVAVSLRSSE</sequence>
<feature type="compositionally biased region" description="Low complexity" evidence="1">
    <location>
        <begin position="507"/>
        <end position="528"/>
    </location>
</feature>
<dbReference type="Gene3D" id="3.30.160.60">
    <property type="entry name" value="Classic Zinc Finger"/>
    <property type="match status" value="1"/>
</dbReference>
<feature type="compositionally biased region" description="Low complexity" evidence="1">
    <location>
        <begin position="1755"/>
        <end position="1774"/>
    </location>
</feature>
<feature type="region of interest" description="Disordered" evidence="1">
    <location>
        <begin position="2330"/>
        <end position="2431"/>
    </location>
</feature>
<feature type="compositionally biased region" description="Polar residues" evidence="1">
    <location>
        <begin position="384"/>
        <end position="397"/>
    </location>
</feature>
<feature type="compositionally biased region" description="Pro residues" evidence="1">
    <location>
        <begin position="2046"/>
        <end position="2057"/>
    </location>
</feature>
<feature type="region of interest" description="Disordered" evidence="1">
    <location>
        <begin position="1160"/>
        <end position="1184"/>
    </location>
</feature>
<feature type="compositionally biased region" description="Basic and acidic residues" evidence="1">
    <location>
        <begin position="1843"/>
        <end position="1861"/>
    </location>
</feature>
<feature type="region of interest" description="Disordered" evidence="1">
    <location>
        <begin position="1"/>
        <end position="27"/>
    </location>
</feature>
<feature type="compositionally biased region" description="Polar residues" evidence="1">
    <location>
        <begin position="2422"/>
        <end position="2431"/>
    </location>
</feature>
<feature type="region of interest" description="Disordered" evidence="1">
    <location>
        <begin position="318"/>
        <end position="545"/>
    </location>
</feature>
<feature type="region of interest" description="Disordered" evidence="1">
    <location>
        <begin position="672"/>
        <end position="764"/>
    </location>
</feature>
<accession>A0A8H3BZ15</accession>
<evidence type="ECO:0000313" key="3">
    <source>
        <dbReference type="EMBL" id="CAE6467364.1"/>
    </source>
</evidence>
<dbReference type="InterPro" id="IPR013087">
    <property type="entry name" value="Znf_C2H2_type"/>
</dbReference>
<feature type="compositionally biased region" description="Polar residues" evidence="1">
    <location>
        <begin position="270"/>
        <end position="297"/>
    </location>
</feature>
<dbReference type="EMBL" id="CAJMWV010002639">
    <property type="protein sequence ID" value="CAE6467364.1"/>
    <property type="molecule type" value="Genomic_DNA"/>
</dbReference>
<feature type="region of interest" description="Disordered" evidence="1">
    <location>
        <begin position="875"/>
        <end position="1144"/>
    </location>
</feature>
<feature type="compositionally biased region" description="Basic and acidic residues" evidence="1">
    <location>
        <begin position="2395"/>
        <end position="2405"/>
    </location>
</feature>
<feature type="region of interest" description="Disordered" evidence="1">
    <location>
        <begin position="1972"/>
        <end position="2295"/>
    </location>
</feature>
<feature type="compositionally biased region" description="Polar residues" evidence="1">
    <location>
        <begin position="1827"/>
        <end position="1836"/>
    </location>
</feature>
<evidence type="ECO:0000313" key="4">
    <source>
        <dbReference type="Proteomes" id="UP000663831"/>
    </source>
</evidence>
<comment type="caution">
    <text evidence="3">The sequence shown here is derived from an EMBL/GenBank/DDBJ whole genome shotgun (WGS) entry which is preliminary data.</text>
</comment>
<feature type="compositionally biased region" description="Polar residues" evidence="1">
    <location>
        <begin position="531"/>
        <end position="544"/>
    </location>
</feature>
<reference evidence="3" key="1">
    <citation type="submission" date="2021-01" db="EMBL/GenBank/DDBJ databases">
        <authorList>
            <person name="Kaushik A."/>
        </authorList>
    </citation>
    <scope>NUCLEOTIDE SEQUENCE</scope>
    <source>
        <strain evidence="3">AG3-1AP</strain>
    </source>
</reference>
<dbReference type="GO" id="GO:0046982">
    <property type="term" value="F:protein heterodimerization activity"/>
    <property type="evidence" value="ECO:0007669"/>
    <property type="project" value="InterPro"/>
</dbReference>
<dbReference type="PROSITE" id="PS00028">
    <property type="entry name" value="ZINC_FINGER_C2H2_1"/>
    <property type="match status" value="1"/>
</dbReference>
<feature type="compositionally biased region" description="Pro residues" evidence="1">
    <location>
        <begin position="471"/>
        <end position="485"/>
    </location>
</feature>
<evidence type="ECO:0000256" key="1">
    <source>
        <dbReference type="SAM" id="MobiDB-lite"/>
    </source>
</evidence>
<feature type="compositionally biased region" description="Basic and acidic residues" evidence="1">
    <location>
        <begin position="894"/>
        <end position="905"/>
    </location>
</feature>
<feature type="region of interest" description="Disordered" evidence="1">
    <location>
        <begin position="1914"/>
        <end position="1950"/>
    </location>
</feature>
<feature type="region of interest" description="Disordered" evidence="1">
    <location>
        <begin position="1827"/>
        <end position="1898"/>
    </location>
</feature>
<dbReference type="Gene3D" id="1.10.20.10">
    <property type="entry name" value="Histone, subunit A"/>
    <property type="match status" value="1"/>
</dbReference>
<feature type="region of interest" description="Disordered" evidence="1">
    <location>
        <begin position="782"/>
        <end position="805"/>
    </location>
</feature>